<sequence>MNLNPFKETNLFEAGTSFFNQLKVPLNSNTTTPLHLKDILKDKFKSQEIFEKVSATYFLGLVDKSVFDDNLSFFEDKKLSYEQADKKIHAGYEGMMIFAVQIKGIDSPTRTQLSGLTRAFNRASKNLPVVVLFQYGSLITLATSERTKYKQTWREGEKVGKVSLLRDIDIQNPH</sequence>
<feature type="non-terminal residue" evidence="1">
    <location>
        <position position="174"/>
    </location>
</feature>
<reference evidence="1" key="1">
    <citation type="journal article" date="2014" name="Front. Microbiol.">
        <title>High frequency of phylogenetically diverse reductive dehalogenase-homologous genes in deep subseafloor sedimentary metagenomes.</title>
        <authorList>
            <person name="Kawai M."/>
            <person name="Futagami T."/>
            <person name="Toyoda A."/>
            <person name="Takaki Y."/>
            <person name="Nishi S."/>
            <person name="Hori S."/>
            <person name="Arai W."/>
            <person name="Tsubouchi T."/>
            <person name="Morono Y."/>
            <person name="Uchiyama I."/>
            <person name="Ito T."/>
            <person name="Fujiyama A."/>
            <person name="Inagaki F."/>
            <person name="Takami H."/>
        </authorList>
    </citation>
    <scope>NUCLEOTIDE SEQUENCE</scope>
    <source>
        <strain evidence="1">Expedition CK06-06</strain>
    </source>
</reference>
<dbReference type="EMBL" id="BARS01019989">
    <property type="protein sequence ID" value="GAF96943.1"/>
    <property type="molecule type" value="Genomic_DNA"/>
</dbReference>
<accession>X0TTP2</accession>
<dbReference type="AlphaFoldDB" id="X0TTP2"/>
<comment type="caution">
    <text evidence="1">The sequence shown here is derived from an EMBL/GenBank/DDBJ whole genome shotgun (WGS) entry which is preliminary data.</text>
</comment>
<organism evidence="1">
    <name type="scientific">marine sediment metagenome</name>
    <dbReference type="NCBI Taxonomy" id="412755"/>
    <lineage>
        <taxon>unclassified sequences</taxon>
        <taxon>metagenomes</taxon>
        <taxon>ecological metagenomes</taxon>
    </lineage>
</organism>
<protein>
    <submittedName>
        <fullName evidence="1">Uncharacterized protein</fullName>
    </submittedName>
</protein>
<name>X0TTP2_9ZZZZ</name>
<proteinExistence type="predicted"/>
<evidence type="ECO:0000313" key="1">
    <source>
        <dbReference type="EMBL" id="GAF96943.1"/>
    </source>
</evidence>
<gene>
    <name evidence="1" type="ORF">S01H1_32301</name>
</gene>